<dbReference type="FunFam" id="3.40.50.12780:FF:000003">
    <property type="entry name" value="Long-chain-fatty-acid--CoA ligase FadD"/>
    <property type="match status" value="1"/>
</dbReference>
<evidence type="ECO:0008006" key="10">
    <source>
        <dbReference type="Google" id="ProtNLM"/>
    </source>
</evidence>
<dbReference type="FunFam" id="3.30.300.30:FF:000007">
    <property type="entry name" value="4-coumarate--CoA ligase 2"/>
    <property type="match status" value="1"/>
</dbReference>
<name>A0A8J4VU10_9ROSI</name>
<dbReference type="SUPFAM" id="SSF56801">
    <property type="entry name" value="Acetyl-CoA synthetase-like"/>
    <property type="match status" value="1"/>
</dbReference>
<dbReference type="InterPro" id="IPR020845">
    <property type="entry name" value="AMP-binding_CS"/>
</dbReference>
<organism evidence="8 9">
    <name type="scientific">Castanea mollissima</name>
    <name type="common">Chinese chestnut</name>
    <dbReference type="NCBI Taxonomy" id="60419"/>
    <lineage>
        <taxon>Eukaryota</taxon>
        <taxon>Viridiplantae</taxon>
        <taxon>Streptophyta</taxon>
        <taxon>Embryophyta</taxon>
        <taxon>Tracheophyta</taxon>
        <taxon>Spermatophyta</taxon>
        <taxon>Magnoliopsida</taxon>
        <taxon>eudicotyledons</taxon>
        <taxon>Gunneridae</taxon>
        <taxon>Pentapetalae</taxon>
        <taxon>rosids</taxon>
        <taxon>fabids</taxon>
        <taxon>Fagales</taxon>
        <taxon>Fagaceae</taxon>
        <taxon>Castanea</taxon>
    </lineage>
</organism>
<evidence type="ECO:0000313" key="9">
    <source>
        <dbReference type="Proteomes" id="UP000737018"/>
    </source>
</evidence>
<evidence type="ECO:0000256" key="2">
    <source>
        <dbReference type="ARBA" id="ARBA00022598"/>
    </source>
</evidence>
<sequence length="780" mass="85770">MEKSGYGRDGIYRSMKPPLVLPKDPNLSMVTFLFRNASSYPNKPALIDAETSETFTFSQLKSTIANVSQGLLSLGITKNDVVLIFAPNSIQFPICFLSIVAVGAIASTTNPLYTTQELAKQVKDSKPKLVITVAELYDKVKGFNLPAVILGPNSNVTSNPNVIHFNDLLNYPSSSESELNINNVKQNDTAALLYSSGTTGTSKGVVLSHRNFIAASLMVTMDQEVAGERHNVFLCVLPMFHVFGLSVIMYGQLQIGNALVSMERFELEKALAAVERFRVTHLWVVPPVILALAKQSVVKKYDLSSLKHVGSGAAPLGKDMMEECSRNVPNAVVAQGYGMTETCGIVSVENPRVGIRNTGSAGILAPGVESQIVSVDTLKPLPPNQLGEIWVRGPNMMQGYYNNPQATKMTIDKKGWVHTGDLGYFDGDGNLYVVDRIKELIKYKGFQVAPAELEGLLISHPEILDAVVIPFPDAEAGEVPIAYVVRSPNSSLTEEDIKKFIANQVAPFKRLRRVTFIDKVPKSSSGKILRRELIEKDMVSSLIDWDKHCWSRDVVAVNFSPREATTIMAIPLSLSNCADVRTWPLNIDGVYSVKSGYKQLLDMELNEQPSTSDLSSTKQLWNGIWKMRVPNRVKTLIWRTSTDSLPSKANLRKRKILVDAMCSSCGLEPETTMHAIWSCPSLTQVWSVNFGWLLSEAGKATCFLDVLKLCSERSNLVDLLAMTVTQIWTRRNKLRVGDGAPPLGTQSISSGLSDIEVHVALGDSWVYQIPRVGGVCITWL</sequence>
<evidence type="ECO:0000256" key="4">
    <source>
        <dbReference type="ARBA" id="ARBA00022840"/>
    </source>
</evidence>
<dbReference type="Pfam" id="PF13193">
    <property type="entry name" value="AMP-binding_C"/>
    <property type="match status" value="1"/>
</dbReference>
<feature type="domain" description="AMP-dependent synthetase/ligase" evidence="5">
    <location>
        <begin position="34"/>
        <end position="401"/>
    </location>
</feature>
<comment type="caution">
    <text evidence="8">The sequence shown here is derived from an EMBL/GenBank/DDBJ whole genome shotgun (WGS) entry which is preliminary data.</text>
</comment>
<keyword evidence="4" id="KW-0067">ATP-binding</keyword>
<keyword evidence="9" id="KW-1185">Reference proteome</keyword>
<protein>
    <recommendedName>
        <fullName evidence="10">4-coumarate--CoA ligase</fullName>
    </recommendedName>
</protein>
<accession>A0A8J4VU10</accession>
<dbReference type="InterPro" id="IPR025110">
    <property type="entry name" value="AMP-bd_C"/>
</dbReference>
<evidence type="ECO:0000313" key="8">
    <source>
        <dbReference type="EMBL" id="KAF3972073.1"/>
    </source>
</evidence>
<dbReference type="Gene3D" id="3.30.300.30">
    <property type="match status" value="1"/>
</dbReference>
<keyword evidence="2" id="KW-0436">Ligase</keyword>
<dbReference type="Proteomes" id="UP000737018">
    <property type="component" value="Unassembled WGS sequence"/>
</dbReference>
<comment type="similarity">
    <text evidence="1">Belongs to the ATP-dependent AMP-binding enzyme family.</text>
</comment>
<dbReference type="GO" id="GO:0005524">
    <property type="term" value="F:ATP binding"/>
    <property type="evidence" value="ECO:0007669"/>
    <property type="project" value="UniProtKB-KW"/>
</dbReference>
<dbReference type="InterPro" id="IPR026960">
    <property type="entry name" value="RVT-Znf"/>
</dbReference>
<evidence type="ECO:0000256" key="1">
    <source>
        <dbReference type="ARBA" id="ARBA00006432"/>
    </source>
</evidence>
<dbReference type="PANTHER" id="PTHR24096">
    <property type="entry name" value="LONG-CHAIN-FATTY-ACID--COA LIGASE"/>
    <property type="match status" value="1"/>
</dbReference>
<dbReference type="AlphaFoldDB" id="A0A8J4VU10"/>
<evidence type="ECO:0000256" key="3">
    <source>
        <dbReference type="ARBA" id="ARBA00022741"/>
    </source>
</evidence>
<dbReference type="EMBL" id="JRKL02000366">
    <property type="protein sequence ID" value="KAF3972073.1"/>
    <property type="molecule type" value="Genomic_DNA"/>
</dbReference>
<evidence type="ECO:0000259" key="5">
    <source>
        <dbReference type="Pfam" id="PF00501"/>
    </source>
</evidence>
<feature type="domain" description="AMP-binding enzyme C-terminal" evidence="6">
    <location>
        <begin position="452"/>
        <end position="527"/>
    </location>
</feature>
<dbReference type="Pfam" id="PF00501">
    <property type="entry name" value="AMP-binding"/>
    <property type="match status" value="1"/>
</dbReference>
<dbReference type="PROSITE" id="PS00455">
    <property type="entry name" value="AMP_BINDING"/>
    <property type="match status" value="1"/>
</dbReference>
<keyword evidence="3" id="KW-0547">Nucleotide-binding</keyword>
<dbReference type="OrthoDB" id="10253869at2759"/>
<reference evidence="8" key="1">
    <citation type="submission" date="2020-03" db="EMBL/GenBank/DDBJ databases">
        <title>Castanea mollissima Vanexum genome sequencing.</title>
        <authorList>
            <person name="Staton M."/>
        </authorList>
    </citation>
    <scope>NUCLEOTIDE SEQUENCE</scope>
    <source>
        <tissue evidence="8">Leaf</tissue>
    </source>
</reference>
<dbReference type="InterPro" id="IPR045851">
    <property type="entry name" value="AMP-bd_C_sf"/>
</dbReference>
<feature type="domain" description="Reverse transcriptase zinc-binding" evidence="7">
    <location>
        <begin position="591"/>
        <end position="686"/>
    </location>
</feature>
<gene>
    <name evidence="8" type="ORF">CMV_004399</name>
</gene>
<dbReference type="GO" id="GO:0016405">
    <property type="term" value="F:CoA-ligase activity"/>
    <property type="evidence" value="ECO:0007669"/>
    <property type="project" value="TreeGrafter"/>
</dbReference>
<proteinExistence type="inferred from homology"/>
<dbReference type="PANTHER" id="PTHR24096:SF425">
    <property type="entry name" value="4-COUMARATE--COA LIGASE-LIKE 7"/>
    <property type="match status" value="1"/>
</dbReference>
<evidence type="ECO:0000259" key="7">
    <source>
        <dbReference type="Pfam" id="PF13966"/>
    </source>
</evidence>
<dbReference type="InterPro" id="IPR000873">
    <property type="entry name" value="AMP-dep_synth/lig_dom"/>
</dbReference>
<dbReference type="CDD" id="cd05904">
    <property type="entry name" value="4CL"/>
    <property type="match status" value="1"/>
</dbReference>
<dbReference type="InterPro" id="IPR042099">
    <property type="entry name" value="ANL_N_sf"/>
</dbReference>
<dbReference type="Gene3D" id="3.40.50.12780">
    <property type="entry name" value="N-terminal domain of ligase-like"/>
    <property type="match status" value="1"/>
</dbReference>
<dbReference type="Pfam" id="PF13966">
    <property type="entry name" value="zf-RVT"/>
    <property type="match status" value="1"/>
</dbReference>
<evidence type="ECO:0000259" key="6">
    <source>
        <dbReference type="Pfam" id="PF13193"/>
    </source>
</evidence>